<dbReference type="Proteomes" id="UP001341840">
    <property type="component" value="Unassembled WGS sequence"/>
</dbReference>
<organism evidence="1 2">
    <name type="scientific">Stylosanthes scabra</name>
    <dbReference type="NCBI Taxonomy" id="79078"/>
    <lineage>
        <taxon>Eukaryota</taxon>
        <taxon>Viridiplantae</taxon>
        <taxon>Streptophyta</taxon>
        <taxon>Embryophyta</taxon>
        <taxon>Tracheophyta</taxon>
        <taxon>Spermatophyta</taxon>
        <taxon>Magnoliopsida</taxon>
        <taxon>eudicotyledons</taxon>
        <taxon>Gunneridae</taxon>
        <taxon>Pentapetalae</taxon>
        <taxon>rosids</taxon>
        <taxon>fabids</taxon>
        <taxon>Fabales</taxon>
        <taxon>Fabaceae</taxon>
        <taxon>Papilionoideae</taxon>
        <taxon>50 kb inversion clade</taxon>
        <taxon>dalbergioids sensu lato</taxon>
        <taxon>Dalbergieae</taxon>
        <taxon>Pterocarpus clade</taxon>
        <taxon>Stylosanthes</taxon>
    </lineage>
</organism>
<protein>
    <submittedName>
        <fullName evidence="1">Uncharacterized protein</fullName>
    </submittedName>
</protein>
<sequence length="142" mass="15929">MKKAKKNNGSKNGLEKACKSGDFTKKKECEAEKRRYTDSMTTLHPKISAQNSPNAVNPDLLDRAVARPKWRGCATLFLKDEVCVEGVGTRWTWCGRAIACYALNLKEKKEFQTKLMPINRGMLPQLITTIFEALFGCSLALD</sequence>
<keyword evidence="2" id="KW-1185">Reference proteome</keyword>
<dbReference type="EMBL" id="JASCZI010151485">
    <property type="protein sequence ID" value="MED6173128.1"/>
    <property type="molecule type" value="Genomic_DNA"/>
</dbReference>
<comment type="caution">
    <text evidence="1">The sequence shown here is derived from an EMBL/GenBank/DDBJ whole genome shotgun (WGS) entry which is preliminary data.</text>
</comment>
<accession>A0ABU6VKE8</accession>
<reference evidence="1 2" key="1">
    <citation type="journal article" date="2023" name="Plants (Basel)">
        <title>Bridging the Gap: Combining Genomics and Transcriptomics Approaches to Understand Stylosanthes scabra, an Orphan Legume from the Brazilian Caatinga.</title>
        <authorList>
            <person name="Ferreira-Neto J.R.C."/>
            <person name="da Silva M.D."/>
            <person name="Binneck E."/>
            <person name="de Melo N.F."/>
            <person name="da Silva R.H."/>
            <person name="de Melo A.L.T.M."/>
            <person name="Pandolfi V."/>
            <person name="Bustamante F.O."/>
            <person name="Brasileiro-Vidal A.C."/>
            <person name="Benko-Iseppon A.M."/>
        </authorList>
    </citation>
    <scope>NUCLEOTIDE SEQUENCE [LARGE SCALE GENOMIC DNA]</scope>
    <source>
        <tissue evidence="1">Leaves</tissue>
    </source>
</reference>
<name>A0ABU6VKE8_9FABA</name>
<proteinExistence type="predicted"/>
<evidence type="ECO:0000313" key="1">
    <source>
        <dbReference type="EMBL" id="MED6173128.1"/>
    </source>
</evidence>
<evidence type="ECO:0000313" key="2">
    <source>
        <dbReference type="Proteomes" id="UP001341840"/>
    </source>
</evidence>
<gene>
    <name evidence="1" type="ORF">PIB30_056390</name>
</gene>